<dbReference type="GO" id="GO:0005739">
    <property type="term" value="C:mitochondrion"/>
    <property type="evidence" value="ECO:0007669"/>
    <property type="project" value="UniProtKB-SubCell"/>
</dbReference>
<dbReference type="Pfam" id="PF15786">
    <property type="entry name" value="PET117"/>
    <property type="match status" value="1"/>
</dbReference>
<comment type="subcellular location">
    <subcellularLocation>
        <location evidence="1">Mitochondrion</location>
    </subcellularLocation>
</comment>
<feature type="signal peptide" evidence="6">
    <location>
        <begin position="1"/>
        <end position="22"/>
    </location>
</feature>
<keyword evidence="8" id="KW-1185">Reference proteome</keyword>
<dbReference type="GeneID" id="37020671"/>
<proteinExistence type="inferred from homology"/>
<dbReference type="EMBL" id="KZ819603">
    <property type="protein sequence ID" value="PWN36007.1"/>
    <property type="molecule type" value="Genomic_DNA"/>
</dbReference>
<keyword evidence="3" id="KW-0809">Transit peptide</keyword>
<dbReference type="AlphaFoldDB" id="A0A316VEC6"/>
<accession>A0A316VEC6</accession>
<keyword evidence="6" id="KW-0732">Signal</keyword>
<feature type="region of interest" description="Disordered" evidence="5">
    <location>
        <begin position="61"/>
        <end position="91"/>
    </location>
</feature>
<feature type="compositionally biased region" description="Basic and acidic residues" evidence="5">
    <location>
        <begin position="81"/>
        <end position="91"/>
    </location>
</feature>
<dbReference type="OrthoDB" id="76305at2759"/>
<gene>
    <name evidence="7" type="ORF">FA14DRAFT_160923</name>
</gene>
<protein>
    <recommendedName>
        <fullName evidence="9">Cytochrome c oxidase assembly protein</fullName>
    </recommendedName>
</protein>
<evidence type="ECO:0000256" key="6">
    <source>
        <dbReference type="SAM" id="SignalP"/>
    </source>
</evidence>
<feature type="chain" id="PRO_5016297314" description="Cytochrome c oxidase assembly protein" evidence="6">
    <location>
        <begin position="23"/>
        <end position="91"/>
    </location>
</feature>
<dbReference type="GO" id="GO:0033617">
    <property type="term" value="P:mitochondrial respiratory chain complex IV assembly"/>
    <property type="evidence" value="ECO:0007669"/>
    <property type="project" value="TreeGrafter"/>
</dbReference>
<name>A0A316VEC6_9BASI</name>
<evidence type="ECO:0000256" key="5">
    <source>
        <dbReference type="SAM" id="MobiDB-lite"/>
    </source>
</evidence>
<keyword evidence="4" id="KW-0496">Mitochondrion</keyword>
<reference evidence="7 8" key="1">
    <citation type="journal article" date="2018" name="Mol. Biol. Evol.">
        <title>Broad Genomic Sampling Reveals a Smut Pathogenic Ancestry of the Fungal Clade Ustilaginomycotina.</title>
        <authorList>
            <person name="Kijpornyongpan T."/>
            <person name="Mondo S.J."/>
            <person name="Barry K."/>
            <person name="Sandor L."/>
            <person name="Lee J."/>
            <person name="Lipzen A."/>
            <person name="Pangilinan J."/>
            <person name="LaButti K."/>
            <person name="Hainaut M."/>
            <person name="Henrissat B."/>
            <person name="Grigoriev I.V."/>
            <person name="Spatafora J.W."/>
            <person name="Aime M.C."/>
        </authorList>
    </citation>
    <scope>NUCLEOTIDE SEQUENCE [LARGE SCALE GENOMIC DNA]</scope>
    <source>
        <strain evidence="7 8">MCA 3882</strain>
    </source>
</reference>
<dbReference type="STRING" id="1280837.A0A316VEC6"/>
<evidence type="ECO:0000313" key="7">
    <source>
        <dbReference type="EMBL" id="PWN36007.1"/>
    </source>
</evidence>
<organism evidence="7 8">
    <name type="scientific">Meira miltonrushii</name>
    <dbReference type="NCBI Taxonomy" id="1280837"/>
    <lineage>
        <taxon>Eukaryota</taxon>
        <taxon>Fungi</taxon>
        <taxon>Dikarya</taxon>
        <taxon>Basidiomycota</taxon>
        <taxon>Ustilaginomycotina</taxon>
        <taxon>Exobasidiomycetes</taxon>
        <taxon>Exobasidiales</taxon>
        <taxon>Brachybasidiaceae</taxon>
        <taxon>Meira</taxon>
    </lineage>
</organism>
<evidence type="ECO:0008006" key="9">
    <source>
        <dbReference type="Google" id="ProtNLM"/>
    </source>
</evidence>
<evidence type="ECO:0000256" key="4">
    <source>
        <dbReference type="ARBA" id="ARBA00023128"/>
    </source>
</evidence>
<evidence type="ECO:0000256" key="3">
    <source>
        <dbReference type="ARBA" id="ARBA00022946"/>
    </source>
</evidence>
<evidence type="ECO:0000256" key="2">
    <source>
        <dbReference type="ARBA" id="ARBA00008197"/>
    </source>
</evidence>
<evidence type="ECO:0000313" key="8">
    <source>
        <dbReference type="Proteomes" id="UP000245771"/>
    </source>
</evidence>
<dbReference type="PANTHER" id="PTHR28163">
    <property type="entry name" value="PROTEIN PET117 HOMOLOG, MITOCHONDRIAL"/>
    <property type="match status" value="1"/>
</dbReference>
<dbReference type="InterPro" id="IPR031568">
    <property type="entry name" value="Pet117"/>
</dbReference>
<dbReference type="PANTHER" id="PTHR28163:SF1">
    <property type="entry name" value="PROTEIN PET117 HOMOLOG, MITOCHONDRIAL"/>
    <property type="match status" value="1"/>
</dbReference>
<sequence length="91" mass="10419">MSRAAKVTLAASLVVSATTVWAVHYMQIQEREVMHKGVERDAARQADKKRQRALDLELNKEKEKQFQQIQPTKGWLSGRGKSQDSDQIPER</sequence>
<dbReference type="Proteomes" id="UP000245771">
    <property type="component" value="Unassembled WGS sequence"/>
</dbReference>
<dbReference type="RefSeq" id="XP_025356309.1">
    <property type="nucleotide sequence ID" value="XM_025498890.1"/>
</dbReference>
<dbReference type="FunCoup" id="A0A316VEC6">
    <property type="interactions" value="138"/>
</dbReference>
<evidence type="ECO:0000256" key="1">
    <source>
        <dbReference type="ARBA" id="ARBA00004173"/>
    </source>
</evidence>
<comment type="similarity">
    <text evidence="2">Belongs to the PET117 family.</text>
</comment>
<dbReference type="InParanoid" id="A0A316VEC6"/>